<dbReference type="RefSeq" id="WP_157525594.1">
    <property type="nucleotide sequence ID" value="NZ_CP066775.1"/>
</dbReference>
<gene>
    <name evidence="1" type="ORF">GO620_011970</name>
</gene>
<dbReference type="Proteomes" id="UP000429232">
    <property type="component" value="Chromosome"/>
</dbReference>
<dbReference type="Pfam" id="PF14352">
    <property type="entry name" value="DUF4402"/>
    <property type="match status" value="1"/>
</dbReference>
<name>A0A6I4INN3_9SPHI</name>
<evidence type="ECO:0000313" key="1">
    <source>
        <dbReference type="EMBL" id="QQL48893.1"/>
    </source>
</evidence>
<dbReference type="AlphaFoldDB" id="A0A6I4INN3"/>
<proteinExistence type="predicted"/>
<protein>
    <submittedName>
        <fullName evidence="1">DUF4402 domain-containing protein</fullName>
    </submittedName>
</protein>
<organism evidence="1 2">
    <name type="scientific">Mucilaginibacter ginkgonis</name>
    <dbReference type="NCBI Taxonomy" id="2682091"/>
    <lineage>
        <taxon>Bacteria</taxon>
        <taxon>Pseudomonadati</taxon>
        <taxon>Bacteroidota</taxon>
        <taxon>Sphingobacteriia</taxon>
        <taxon>Sphingobacteriales</taxon>
        <taxon>Sphingobacteriaceae</taxon>
        <taxon>Mucilaginibacter</taxon>
    </lineage>
</organism>
<keyword evidence="2" id="KW-1185">Reference proteome</keyword>
<evidence type="ECO:0000313" key="2">
    <source>
        <dbReference type="Proteomes" id="UP000429232"/>
    </source>
</evidence>
<reference evidence="1 2" key="1">
    <citation type="submission" date="2020-12" db="EMBL/GenBank/DDBJ databases">
        <title>HMF7856_wgs.fasta genome submission.</title>
        <authorList>
            <person name="Kang H."/>
            <person name="Kim H."/>
            <person name="Joh K."/>
        </authorList>
    </citation>
    <scope>NUCLEOTIDE SEQUENCE [LARGE SCALE GENOMIC DNA]</scope>
    <source>
        <strain evidence="1 2">HMF7856</strain>
    </source>
</reference>
<dbReference type="KEGG" id="mgik:GO620_011970"/>
<accession>A0A6I4INN3</accession>
<sequence>MKKVYLLFFIVTGFVIAGSRSAKAQASATATSTANIVTPISIAKTADMAFGNLSTSGTAGTVVLTPAGSRTKTGGVTLPATTGTVAAAAFTVSGVAAYTYAITLPSGTVTLSSGANTMTISTFTSNPGTTGTLSAGGTQTLSVGATLNVGASQAAGTYTTGASPFTVTVNYN</sequence>
<dbReference type="InterPro" id="IPR025514">
    <property type="entry name" value="DUF4402"/>
</dbReference>
<dbReference type="EMBL" id="CP066775">
    <property type="protein sequence ID" value="QQL48893.1"/>
    <property type="molecule type" value="Genomic_DNA"/>
</dbReference>